<feature type="domain" description="SAF" evidence="3">
    <location>
        <begin position="62"/>
        <end position="127"/>
    </location>
</feature>
<evidence type="ECO:0000313" key="5">
    <source>
        <dbReference type="Proteomes" id="UP001501094"/>
    </source>
</evidence>
<keyword evidence="2" id="KW-0472">Membrane</keyword>
<keyword evidence="2" id="KW-0812">Transmembrane</keyword>
<feature type="region of interest" description="Disordered" evidence="1">
    <location>
        <begin position="1"/>
        <end position="29"/>
    </location>
</feature>
<keyword evidence="5" id="KW-1185">Reference proteome</keyword>
<comment type="caution">
    <text evidence="4">The sequence shown here is derived from an EMBL/GenBank/DDBJ whole genome shotgun (WGS) entry which is preliminary data.</text>
</comment>
<accession>A0ABP4ZM48</accession>
<dbReference type="SMART" id="SM00858">
    <property type="entry name" value="SAF"/>
    <property type="match status" value="1"/>
</dbReference>
<proteinExistence type="predicted"/>
<sequence>MGGGVNPPSAGTKPRITGATVPAPAKPTRARRRPAVIALGLALVALGVLASVYLTTTLGQTHQVLAVTNDVARGETITSGDLTAVDLPTGPTLLKPVDAELIREIGGKKVAAADLPAGSLLTPGSFQDALQPAVGRSIVGIALAPNQMPRTALNAGDVVRIVETPVTGGDAPPEEPLSIPAVVVTSQAATIGDQTVVDVEVAKDKAAALAARAATGRVALVIDPALPTGEG</sequence>
<dbReference type="InterPro" id="IPR013974">
    <property type="entry name" value="SAF"/>
</dbReference>
<evidence type="ECO:0000259" key="3">
    <source>
        <dbReference type="SMART" id="SM00858"/>
    </source>
</evidence>
<feature type="transmembrane region" description="Helical" evidence="2">
    <location>
        <begin position="35"/>
        <end position="54"/>
    </location>
</feature>
<dbReference type="EMBL" id="BAAANL010000004">
    <property type="protein sequence ID" value="GAA1863533.1"/>
    <property type="molecule type" value="Genomic_DNA"/>
</dbReference>
<evidence type="ECO:0000256" key="2">
    <source>
        <dbReference type="SAM" id="Phobius"/>
    </source>
</evidence>
<dbReference type="Proteomes" id="UP001501094">
    <property type="component" value="Unassembled WGS sequence"/>
</dbReference>
<name>A0ABP4ZM48_9MICO</name>
<gene>
    <name evidence="4" type="ORF">GCM10009751_21810</name>
</gene>
<dbReference type="Pfam" id="PF08666">
    <property type="entry name" value="SAF"/>
    <property type="match status" value="1"/>
</dbReference>
<organism evidence="4 5">
    <name type="scientific">Myceligenerans crystallogenes</name>
    <dbReference type="NCBI Taxonomy" id="316335"/>
    <lineage>
        <taxon>Bacteria</taxon>
        <taxon>Bacillati</taxon>
        <taxon>Actinomycetota</taxon>
        <taxon>Actinomycetes</taxon>
        <taxon>Micrococcales</taxon>
        <taxon>Promicromonosporaceae</taxon>
        <taxon>Myceligenerans</taxon>
    </lineage>
</organism>
<keyword evidence="2" id="KW-1133">Transmembrane helix</keyword>
<evidence type="ECO:0000256" key="1">
    <source>
        <dbReference type="SAM" id="MobiDB-lite"/>
    </source>
</evidence>
<protein>
    <recommendedName>
        <fullName evidence="3">SAF domain-containing protein</fullName>
    </recommendedName>
</protein>
<evidence type="ECO:0000313" key="4">
    <source>
        <dbReference type="EMBL" id="GAA1863533.1"/>
    </source>
</evidence>
<reference evidence="5" key="1">
    <citation type="journal article" date="2019" name="Int. J. Syst. Evol. Microbiol.">
        <title>The Global Catalogue of Microorganisms (GCM) 10K type strain sequencing project: providing services to taxonomists for standard genome sequencing and annotation.</title>
        <authorList>
            <consortium name="The Broad Institute Genomics Platform"/>
            <consortium name="The Broad Institute Genome Sequencing Center for Infectious Disease"/>
            <person name="Wu L."/>
            <person name="Ma J."/>
        </authorList>
    </citation>
    <scope>NUCLEOTIDE SEQUENCE [LARGE SCALE GENOMIC DNA]</scope>
    <source>
        <strain evidence="5">JCM 14326</strain>
    </source>
</reference>